<dbReference type="EMBL" id="CM051407">
    <property type="protein sequence ID" value="KAJ4702298.1"/>
    <property type="molecule type" value="Genomic_DNA"/>
</dbReference>
<evidence type="ECO:0000313" key="2">
    <source>
        <dbReference type="Proteomes" id="UP001164539"/>
    </source>
</evidence>
<keyword evidence="1" id="KW-0371">Homeobox</keyword>
<organism evidence="1 2">
    <name type="scientific">Melia azedarach</name>
    <name type="common">Chinaberry tree</name>
    <dbReference type="NCBI Taxonomy" id="155640"/>
    <lineage>
        <taxon>Eukaryota</taxon>
        <taxon>Viridiplantae</taxon>
        <taxon>Streptophyta</taxon>
        <taxon>Embryophyta</taxon>
        <taxon>Tracheophyta</taxon>
        <taxon>Spermatophyta</taxon>
        <taxon>Magnoliopsida</taxon>
        <taxon>eudicotyledons</taxon>
        <taxon>Gunneridae</taxon>
        <taxon>Pentapetalae</taxon>
        <taxon>rosids</taxon>
        <taxon>malvids</taxon>
        <taxon>Sapindales</taxon>
        <taxon>Meliaceae</taxon>
        <taxon>Melia</taxon>
    </lineage>
</organism>
<reference evidence="1 2" key="1">
    <citation type="journal article" date="2023" name="Science">
        <title>Complex scaffold remodeling in plant triterpene biosynthesis.</title>
        <authorList>
            <person name="De La Pena R."/>
            <person name="Hodgson H."/>
            <person name="Liu J.C."/>
            <person name="Stephenson M.J."/>
            <person name="Martin A.C."/>
            <person name="Owen C."/>
            <person name="Harkess A."/>
            <person name="Leebens-Mack J."/>
            <person name="Jimenez L.E."/>
            <person name="Osbourn A."/>
            <person name="Sattely E.S."/>
        </authorList>
    </citation>
    <scope>NUCLEOTIDE SEQUENCE [LARGE SCALE GENOMIC DNA]</scope>
    <source>
        <strain evidence="2">cv. JPN11</strain>
        <tissue evidence="1">Leaf</tissue>
    </source>
</reference>
<sequence>MKCCRWLSKIKLQKTCNMEWQNFQQELQGGGEMRVENQSGSGGLCVKVMTDEQLELLRKQISVYASICEQLVQMHKIFSAQHEITGMRMGNPYYDPFVVSGGQKITARQRWTPTSAQLRILERVYEECKGTPGKQKIQEIAAELTQHGPISETNVYNWFQNRRARLKRKQSSSLPNNAEPETETPLESRMRNPESIQSFENLAPEVENIYLQSPADIGIDQMIGKMEIPGSFSFQWQVERYHDMLG</sequence>
<evidence type="ECO:0000313" key="1">
    <source>
        <dbReference type="EMBL" id="KAJ4702298.1"/>
    </source>
</evidence>
<keyword evidence="1" id="KW-0238">DNA-binding</keyword>
<protein>
    <submittedName>
        <fullName evidence="1">WUSCHEL-related homeobox like</fullName>
    </submittedName>
</protein>
<accession>A0ACC1WTK1</accession>
<dbReference type="Proteomes" id="UP001164539">
    <property type="component" value="Chromosome 14"/>
</dbReference>
<name>A0ACC1WTK1_MELAZ</name>
<gene>
    <name evidence="1" type="ORF">OWV82_025398</name>
</gene>
<proteinExistence type="predicted"/>
<comment type="caution">
    <text evidence="1">The sequence shown here is derived from an EMBL/GenBank/DDBJ whole genome shotgun (WGS) entry which is preliminary data.</text>
</comment>
<keyword evidence="2" id="KW-1185">Reference proteome</keyword>